<dbReference type="EMBL" id="JOJP01000001">
    <property type="protein sequence ID" value="KEI71520.1"/>
    <property type="molecule type" value="Genomic_DNA"/>
</dbReference>
<dbReference type="InterPro" id="IPR036465">
    <property type="entry name" value="vWFA_dom_sf"/>
</dbReference>
<evidence type="ECO:0000256" key="5">
    <source>
        <dbReference type="SAM" id="MobiDB-lite"/>
    </source>
</evidence>
<evidence type="ECO:0000256" key="4">
    <source>
        <dbReference type="ARBA" id="ARBA00023136"/>
    </source>
</evidence>
<dbReference type="RefSeq" id="WP_020583135.1">
    <property type="nucleotide sequence ID" value="NZ_JOJP01000001.1"/>
</dbReference>
<reference evidence="8 9" key="1">
    <citation type="submission" date="2014-06" db="EMBL/GenBank/DDBJ databases">
        <title>Whole Genome Sequences of Three Symbiotic Endozoicomonas Bacteria.</title>
        <authorList>
            <person name="Neave M.J."/>
            <person name="Apprill A."/>
            <person name="Voolstra C.R."/>
        </authorList>
    </citation>
    <scope>NUCLEOTIDE SEQUENCE [LARGE SCALE GENOMIC DNA]</scope>
    <source>
        <strain evidence="8 9">DSM 22380</strain>
    </source>
</reference>
<evidence type="ECO:0000256" key="3">
    <source>
        <dbReference type="ARBA" id="ARBA00022989"/>
    </source>
</evidence>
<evidence type="ECO:0000313" key="9">
    <source>
        <dbReference type="Proteomes" id="UP000027997"/>
    </source>
</evidence>
<keyword evidence="4 6" id="KW-0472">Membrane</keyword>
<feature type="compositionally biased region" description="Acidic residues" evidence="5">
    <location>
        <begin position="485"/>
        <end position="494"/>
    </location>
</feature>
<dbReference type="InterPro" id="IPR002035">
    <property type="entry name" value="VWF_A"/>
</dbReference>
<dbReference type="PANTHER" id="PTHR22550">
    <property type="entry name" value="SPORE GERMINATION PROTEIN"/>
    <property type="match status" value="1"/>
</dbReference>
<sequence length="577" mass="64850">MNALRLLEPQWLLLLAVIPLLAALAVYQHRKRQADLALFSEREGGQVLGVGRIVMISVPAFLMVLALARPAWNPVPKAVAEQGRDMIFLLDVSRSMLAEDARPYRLEAAKAAIEQLADKPGSDRFGLAVFAGVTSILSPVTSDRLFFSNRLTGVSTDSVLQGGTNIQDALLTVLNKMVDRESAVRSLDLVLISDGEDLGDQPEQALQLLNQLGVRLLVIGLGDSQTGARIPLRQGEGWTLNQGEEHWSRMNDQWLKRLAAGADQGIYFPVGTDWLDLALIIDQLGVVWPGEQRAGAEVLEYTEGYPWLLYMALIWMSGLIMSRQWRGAGVGAFLFILLLSFNSEVEASQSESEFAPHQLELLAVALVDDKRYQEASDIYRQIVQKAEEQQLVVTANYNLATTLILAAESLDAARLVEMGTETDLAEAMQEGLEPELFYQEARRLLQHVLVFAPDHLSARQNLEWLVWQEQLRQSPPDPQMRDQPSDEPPEEQEGEDKPDQKKQESRDSSQRDKKDTPQEMEPSDDESDGRNRQHSFEQLQWPSPSASAEEVMEQARQRESLQQRQRQRSKIPVEQDW</sequence>
<protein>
    <recommendedName>
        <fullName evidence="7">VWFA domain-containing protein</fullName>
    </recommendedName>
</protein>
<organism evidence="8 9">
    <name type="scientific">Endozoicomonas elysicola</name>
    <dbReference type="NCBI Taxonomy" id="305900"/>
    <lineage>
        <taxon>Bacteria</taxon>
        <taxon>Pseudomonadati</taxon>
        <taxon>Pseudomonadota</taxon>
        <taxon>Gammaproteobacteria</taxon>
        <taxon>Oceanospirillales</taxon>
        <taxon>Endozoicomonadaceae</taxon>
        <taxon>Endozoicomonas</taxon>
    </lineage>
</organism>
<evidence type="ECO:0000313" key="8">
    <source>
        <dbReference type="EMBL" id="KEI71520.1"/>
    </source>
</evidence>
<feature type="compositionally biased region" description="Basic and acidic residues" evidence="5">
    <location>
        <begin position="495"/>
        <end position="517"/>
    </location>
</feature>
<feature type="compositionally biased region" description="Polar residues" evidence="5">
    <location>
        <begin position="536"/>
        <end position="546"/>
    </location>
</feature>
<comment type="caution">
    <text evidence="8">The sequence shown here is derived from an EMBL/GenBank/DDBJ whole genome shotgun (WGS) entry which is preliminary data.</text>
</comment>
<keyword evidence="3 6" id="KW-1133">Transmembrane helix</keyword>
<keyword evidence="9" id="KW-1185">Reference proteome</keyword>
<dbReference type="Gene3D" id="3.40.50.410">
    <property type="entry name" value="von Willebrand factor, type A domain"/>
    <property type="match status" value="1"/>
</dbReference>
<gene>
    <name evidence="8" type="ORF">GV64_12920</name>
</gene>
<feature type="region of interest" description="Disordered" evidence="5">
    <location>
        <begin position="473"/>
        <end position="577"/>
    </location>
</feature>
<name>A0A081KBJ4_9GAMM</name>
<keyword evidence="1" id="KW-1003">Cell membrane</keyword>
<dbReference type="SUPFAM" id="SSF53300">
    <property type="entry name" value="vWA-like"/>
    <property type="match status" value="1"/>
</dbReference>
<evidence type="ECO:0000259" key="7">
    <source>
        <dbReference type="PROSITE" id="PS50234"/>
    </source>
</evidence>
<dbReference type="STRING" id="305900.GV64_12920"/>
<dbReference type="Pfam" id="PF13519">
    <property type="entry name" value="VWA_2"/>
    <property type="match status" value="1"/>
</dbReference>
<dbReference type="PANTHER" id="PTHR22550:SF5">
    <property type="entry name" value="LEUCINE ZIPPER PROTEIN 4"/>
    <property type="match status" value="1"/>
</dbReference>
<accession>A0A081KBJ4</accession>
<dbReference type="SMART" id="SM00327">
    <property type="entry name" value="VWA"/>
    <property type="match status" value="1"/>
</dbReference>
<evidence type="ECO:0000256" key="1">
    <source>
        <dbReference type="ARBA" id="ARBA00022475"/>
    </source>
</evidence>
<dbReference type="PROSITE" id="PS50234">
    <property type="entry name" value="VWFA"/>
    <property type="match status" value="1"/>
</dbReference>
<feature type="transmembrane region" description="Helical" evidence="6">
    <location>
        <begin position="49"/>
        <end position="68"/>
    </location>
</feature>
<dbReference type="Proteomes" id="UP000027997">
    <property type="component" value="Unassembled WGS sequence"/>
</dbReference>
<feature type="domain" description="VWFA" evidence="7">
    <location>
        <begin position="85"/>
        <end position="284"/>
    </location>
</feature>
<keyword evidence="2 6" id="KW-0812">Transmembrane</keyword>
<proteinExistence type="predicted"/>
<dbReference type="eggNOG" id="COG2304">
    <property type="taxonomic scope" value="Bacteria"/>
</dbReference>
<dbReference type="AlphaFoldDB" id="A0A081KBJ4"/>
<dbReference type="InterPro" id="IPR050768">
    <property type="entry name" value="UPF0353/GerABKA_families"/>
</dbReference>
<evidence type="ECO:0000256" key="2">
    <source>
        <dbReference type="ARBA" id="ARBA00022692"/>
    </source>
</evidence>
<evidence type="ECO:0000256" key="6">
    <source>
        <dbReference type="SAM" id="Phobius"/>
    </source>
</evidence>